<keyword evidence="2" id="KW-1185">Reference proteome</keyword>
<proteinExistence type="predicted"/>
<accession>A0A1N7QHA5</accession>
<protein>
    <recommendedName>
        <fullName evidence="3">GDSL-like Lipase/Acylhydrolase family protein</fullName>
    </recommendedName>
</protein>
<name>A0A1N7QHA5_9RHOB</name>
<organism evidence="1 2">
    <name type="scientific">Gemmobacter megaterium</name>
    <dbReference type="NCBI Taxonomy" id="1086013"/>
    <lineage>
        <taxon>Bacteria</taxon>
        <taxon>Pseudomonadati</taxon>
        <taxon>Pseudomonadota</taxon>
        <taxon>Alphaproteobacteria</taxon>
        <taxon>Rhodobacterales</taxon>
        <taxon>Paracoccaceae</taxon>
        <taxon>Gemmobacter</taxon>
    </lineage>
</organism>
<dbReference type="Proteomes" id="UP000186141">
    <property type="component" value="Unassembled WGS sequence"/>
</dbReference>
<dbReference type="OrthoDB" id="4736604at2"/>
<sequence length="253" mass="28667">MSGSILIVGHSHIRCLMEAWNKRAGYEGEYDVEFVDLIWLERQEKLAGRQVGDAVKRRVRNPSPNYICQCVNGNFHNVLGIVENPVPFSVGEENYGSAPVGNGRWFIPSSVMMDVFQARFERACKAIESVFAAFPESTRLYLNPPPPVADWEHIKAYPGVFSDNIHLGPAPNDLKIRLYELQTAYFENVARVQAASFIRAAPETLTSDGFLRADYYNADPTHGNMRYGQVMLEEIFKNAQKFRRLTRVSESLT</sequence>
<evidence type="ECO:0008006" key="3">
    <source>
        <dbReference type="Google" id="ProtNLM"/>
    </source>
</evidence>
<evidence type="ECO:0000313" key="2">
    <source>
        <dbReference type="Proteomes" id="UP000186141"/>
    </source>
</evidence>
<dbReference type="EMBL" id="FTOT01000011">
    <property type="protein sequence ID" value="SIT22291.1"/>
    <property type="molecule type" value="Genomic_DNA"/>
</dbReference>
<evidence type="ECO:0000313" key="1">
    <source>
        <dbReference type="EMBL" id="SIT22291.1"/>
    </source>
</evidence>
<dbReference type="RefSeq" id="WP_144039014.1">
    <property type="nucleotide sequence ID" value="NZ_BMEH01000011.1"/>
</dbReference>
<dbReference type="AlphaFoldDB" id="A0A1N7QHA5"/>
<dbReference type="STRING" id="1086013.SAMN05421774_11152"/>
<gene>
    <name evidence="1" type="ORF">SAMN05421774_11152</name>
</gene>
<reference evidence="1 2" key="1">
    <citation type="submission" date="2017-01" db="EMBL/GenBank/DDBJ databases">
        <authorList>
            <person name="Mah S.A."/>
            <person name="Swanson W.J."/>
            <person name="Moy G.W."/>
            <person name="Vacquier V.D."/>
        </authorList>
    </citation>
    <scope>NUCLEOTIDE SEQUENCE [LARGE SCALE GENOMIC DNA]</scope>
    <source>
        <strain evidence="1 2">DSM 26375</strain>
    </source>
</reference>